<dbReference type="SUPFAM" id="SSF57850">
    <property type="entry name" value="RING/U-box"/>
    <property type="match status" value="1"/>
</dbReference>
<feature type="compositionally biased region" description="Polar residues" evidence="10">
    <location>
        <begin position="515"/>
        <end position="533"/>
    </location>
</feature>
<dbReference type="HOGENOM" id="CLU_024479_0_0_1"/>
<dbReference type="PANTHER" id="PTHR22937">
    <property type="entry name" value="E3 UBIQUITIN-PROTEIN LIGASE RNF165"/>
    <property type="match status" value="1"/>
</dbReference>
<dbReference type="PANTHER" id="PTHR22937:SF212">
    <property type="entry name" value="RING-TYPE E3 UBIQUITIN TRANSFERASE"/>
    <property type="match status" value="1"/>
</dbReference>
<feature type="compositionally biased region" description="Polar residues" evidence="10">
    <location>
        <begin position="468"/>
        <end position="481"/>
    </location>
</feature>
<dbReference type="eggNOG" id="KOG0800">
    <property type="taxonomic scope" value="Eukaryota"/>
</dbReference>
<dbReference type="GO" id="GO:0043161">
    <property type="term" value="P:proteasome-mediated ubiquitin-dependent protein catabolic process"/>
    <property type="evidence" value="ECO:0007669"/>
    <property type="project" value="UniProtKB-ARBA"/>
</dbReference>
<dbReference type="Pfam" id="PF13639">
    <property type="entry name" value="zf-RING_2"/>
    <property type="match status" value="1"/>
</dbReference>
<dbReference type="STRING" id="3880.G7I2E6"/>
<evidence type="ECO:0000256" key="2">
    <source>
        <dbReference type="ARBA" id="ARBA00004906"/>
    </source>
</evidence>
<evidence type="ECO:0000256" key="7">
    <source>
        <dbReference type="ARBA" id="ARBA00022786"/>
    </source>
</evidence>
<dbReference type="Gramene" id="rna732">
    <property type="protein sequence ID" value="RHN77291.1"/>
    <property type="gene ID" value="gene732"/>
</dbReference>
<feature type="region of interest" description="Disordered" evidence="10">
    <location>
        <begin position="496"/>
        <end position="539"/>
    </location>
</feature>
<feature type="region of interest" description="Disordered" evidence="10">
    <location>
        <begin position="381"/>
        <end position="412"/>
    </location>
</feature>
<keyword evidence="8" id="KW-0862">Zinc</keyword>
<dbReference type="EMBL" id="PSQE01000001">
    <property type="protein sequence ID" value="RHN77291.1"/>
    <property type="molecule type" value="Genomic_DNA"/>
</dbReference>
<evidence type="ECO:0000256" key="6">
    <source>
        <dbReference type="ARBA" id="ARBA00022771"/>
    </source>
</evidence>
<keyword evidence="7" id="KW-0833">Ubl conjugation pathway</keyword>
<accession>G7I2E6</accession>
<feature type="region of interest" description="Disordered" evidence="10">
    <location>
        <begin position="168"/>
        <end position="190"/>
    </location>
</feature>
<organism evidence="12 15">
    <name type="scientific">Medicago truncatula</name>
    <name type="common">Barrel medic</name>
    <name type="synonym">Medicago tribuloides</name>
    <dbReference type="NCBI Taxonomy" id="3880"/>
    <lineage>
        <taxon>Eukaryota</taxon>
        <taxon>Viridiplantae</taxon>
        <taxon>Streptophyta</taxon>
        <taxon>Embryophyta</taxon>
        <taxon>Tracheophyta</taxon>
        <taxon>Spermatophyta</taxon>
        <taxon>Magnoliopsida</taxon>
        <taxon>eudicotyledons</taxon>
        <taxon>Gunneridae</taxon>
        <taxon>Pentapetalae</taxon>
        <taxon>rosids</taxon>
        <taxon>fabids</taxon>
        <taxon>Fabales</taxon>
        <taxon>Fabaceae</taxon>
        <taxon>Papilionoideae</taxon>
        <taxon>50 kb inversion clade</taxon>
        <taxon>NPAAA clade</taxon>
        <taxon>Hologalegina</taxon>
        <taxon>IRL clade</taxon>
        <taxon>Trifolieae</taxon>
        <taxon>Medicago</taxon>
    </lineage>
</organism>
<feature type="compositionally biased region" description="Low complexity" evidence="10">
    <location>
        <begin position="437"/>
        <end position="447"/>
    </location>
</feature>
<dbReference type="OMA" id="HIFWNNM"/>
<evidence type="ECO:0000256" key="8">
    <source>
        <dbReference type="ARBA" id="ARBA00022833"/>
    </source>
</evidence>
<feature type="region of interest" description="Disordered" evidence="10">
    <location>
        <begin position="437"/>
        <end position="481"/>
    </location>
</feature>
<dbReference type="Gene3D" id="3.30.40.10">
    <property type="entry name" value="Zinc/RING finger domain, C3HC4 (zinc finger)"/>
    <property type="match status" value="1"/>
</dbReference>
<dbReference type="SMART" id="SM00184">
    <property type="entry name" value="RING"/>
    <property type="match status" value="1"/>
</dbReference>
<feature type="domain" description="RING-type" evidence="11">
    <location>
        <begin position="661"/>
        <end position="702"/>
    </location>
</feature>
<evidence type="ECO:0000313" key="12">
    <source>
        <dbReference type="EMBL" id="AES59415.1"/>
    </source>
</evidence>
<dbReference type="Proteomes" id="UP000265566">
    <property type="component" value="Chromosome 1"/>
</dbReference>
<dbReference type="FunFam" id="3.30.40.10:FF:000309">
    <property type="entry name" value="E3 ubiquitin-protein ligase MBR2"/>
    <property type="match status" value="1"/>
</dbReference>
<dbReference type="EMBL" id="CM001217">
    <property type="protein sequence ID" value="AES59415.1"/>
    <property type="molecule type" value="Genomic_DNA"/>
</dbReference>
<evidence type="ECO:0000256" key="3">
    <source>
        <dbReference type="ARBA" id="ARBA00012483"/>
    </source>
</evidence>
<evidence type="ECO:0000256" key="5">
    <source>
        <dbReference type="ARBA" id="ARBA00022723"/>
    </source>
</evidence>
<reference evidence="16" key="4">
    <citation type="journal article" date="2018" name="Nat. Plants">
        <title>Whole-genome landscape of Medicago truncatula symbiotic genes.</title>
        <authorList>
            <person name="Pecrix Y."/>
            <person name="Staton S.E."/>
            <person name="Sallet E."/>
            <person name="Lelandais-Briere C."/>
            <person name="Moreau S."/>
            <person name="Carrere S."/>
            <person name="Blein T."/>
            <person name="Jardinaud M.F."/>
            <person name="Latrasse D."/>
            <person name="Zouine M."/>
            <person name="Zahm M."/>
            <person name="Kreplak J."/>
            <person name="Mayjonade B."/>
            <person name="Satge C."/>
            <person name="Perez M."/>
            <person name="Cauet S."/>
            <person name="Marande W."/>
            <person name="Chantry-Darmon C."/>
            <person name="Lopez-Roques C."/>
            <person name="Bouchez O."/>
            <person name="Berard A."/>
            <person name="Debelle F."/>
            <person name="Munos S."/>
            <person name="Bendahmane A."/>
            <person name="Berges H."/>
            <person name="Niebel A."/>
            <person name="Buitink J."/>
            <person name="Frugier F."/>
            <person name="Benhamed M."/>
            <person name="Crespi M."/>
            <person name="Gouzy J."/>
            <person name="Gamas P."/>
        </authorList>
    </citation>
    <scope>NUCLEOTIDE SEQUENCE [LARGE SCALE GENOMIC DNA]</scope>
    <source>
        <strain evidence="16">cv. Jemalong A17</strain>
    </source>
</reference>
<comment type="catalytic activity">
    <reaction evidence="1">
        <text>S-ubiquitinyl-[E2 ubiquitin-conjugating enzyme]-L-cysteine + [acceptor protein]-L-lysine = [E2 ubiquitin-conjugating enzyme]-L-cysteine + N(6)-ubiquitinyl-[acceptor protein]-L-lysine.</text>
        <dbReference type="EC" id="2.3.2.27"/>
    </reaction>
</comment>
<sequence>MQGQRGTIGSSSETFEFDCGSTSSTAAVDQHIFWNNMHTPAENRIPEFMLSPSEMNPPHGNSLNHEWQNLSGWSLGEPSSSNTQNEVNNNELKRELGLSPPINGGAIAGPRLEERHFEPTSAFSLDNVNTGPMYMCSPNSHLVPQNLNLNASLTDNGIDNSYHVEVEHPNMHKSSGPLNEHIPPPITSGSFLLPSGGSNSIYLGDTDGRPGCSLDTRRVSCKRKAVEGNGGQSSDGGSSSYSQHTVGSAWNTLPTQDYAGSNFNQSAPAEQVNARLGLSVGDGSSETIPGSTVAGSSESFHRNFRLRINPSSQQISLPPATFSHGSVIRNSSVPSSAPMLQRYHPINNPLDLRSVQPVNVMHPQSEPLLVHVPALPRSAQSIRWSGGSSSTNNHSSNSVLGLDRDTQPHEEAGSRAMARNILDHPVFVPANVRNAARNPARSSSSANLSIPGNVASSSRTAPNPPALNPSSVSAWVSRPNPQQYPRRLSEYVRRSLFSPGSEGGSSSNNYPSLRGPSTSSESRNLPSGTNPGSSPWMERSADSEFGIPYSLRSLAAAGEGSSRLVSELRNVLGIMRRGGNLRFEDVMILDHSMFAGIADMHDRHRDMRLDVDNMSYEELLALEERIGNVSTGLNEETIMKHLKQKKYSVDGLGSQSETEPCCVCQEEFKNEDDIGSLDCGHDYHIDCIKQWLTHKNICPICKTTGLAT</sequence>
<reference evidence="13" key="5">
    <citation type="journal article" date="2018" name="Nat. Plants">
        <title>Whole-genome landscape of Medicago truncatula symbiotic genes.</title>
        <authorList>
            <person name="Pecrix Y."/>
            <person name="Gamas P."/>
            <person name="Carrere S."/>
        </authorList>
    </citation>
    <scope>NUCLEOTIDE SEQUENCE</scope>
    <source>
        <tissue evidence="13">Leaves</tissue>
    </source>
</reference>
<feature type="region of interest" description="Disordered" evidence="10">
    <location>
        <begin position="223"/>
        <end position="246"/>
    </location>
</feature>
<dbReference type="GO" id="GO:0010228">
    <property type="term" value="P:vegetative to reproductive phase transition of meristem"/>
    <property type="evidence" value="ECO:0007669"/>
    <property type="project" value="UniProtKB-ARBA"/>
</dbReference>
<evidence type="ECO:0000256" key="10">
    <source>
        <dbReference type="SAM" id="MobiDB-lite"/>
    </source>
</evidence>
<keyword evidence="4" id="KW-0808">Transferase</keyword>
<feature type="compositionally biased region" description="Basic and acidic residues" evidence="10">
    <location>
        <begin position="402"/>
        <end position="412"/>
    </location>
</feature>
<keyword evidence="5" id="KW-0479">Metal-binding</keyword>
<dbReference type="PROSITE" id="PS50089">
    <property type="entry name" value="ZF_RING_2"/>
    <property type="match status" value="1"/>
</dbReference>
<feature type="compositionally biased region" description="Low complexity" evidence="10">
    <location>
        <begin position="498"/>
        <end position="512"/>
    </location>
</feature>
<dbReference type="OrthoDB" id="8062037at2759"/>
<feature type="compositionally biased region" description="Polar residues" evidence="10">
    <location>
        <begin position="448"/>
        <end position="461"/>
    </location>
</feature>
<evidence type="ECO:0000256" key="9">
    <source>
        <dbReference type="PROSITE-ProRule" id="PRU00175"/>
    </source>
</evidence>
<dbReference type="GO" id="GO:0061630">
    <property type="term" value="F:ubiquitin protein ligase activity"/>
    <property type="evidence" value="ECO:0000318"/>
    <property type="project" value="GO_Central"/>
</dbReference>
<evidence type="ECO:0000313" key="13">
    <source>
        <dbReference type="EMBL" id="RHN77291.1"/>
    </source>
</evidence>
<keyword evidence="6 9" id="KW-0863">Zinc-finger</keyword>
<reference evidence="14" key="3">
    <citation type="submission" date="2015-04" db="UniProtKB">
        <authorList>
            <consortium name="EnsemblPlants"/>
        </authorList>
    </citation>
    <scope>IDENTIFICATION</scope>
    <source>
        <strain evidence="14">cv. Jemalong A17</strain>
    </source>
</reference>
<reference evidence="12 15" key="1">
    <citation type="journal article" date="2011" name="Nature">
        <title>The Medicago genome provides insight into the evolution of rhizobial symbioses.</title>
        <authorList>
            <person name="Young N.D."/>
            <person name="Debelle F."/>
            <person name="Oldroyd G.E."/>
            <person name="Geurts R."/>
            <person name="Cannon S.B."/>
            <person name="Udvardi M.K."/>
            <person name="Benedito V.A."/>
            <person name="Mayer K.F."/>
            <person name="Gouzy J."/>
            <person name="Schoof H."/>
            <person name="Van de Peer Y."/>
            <person name="Proost S."/>
            <person name="Cook D.R."/>
            <person name="Meyers B.C."/>
            <person name="Spannagl M."/>
            <person name="Cheung F."/>
            <person name="De Mita S."/>
            <person name="Krishnakumar V."/>
            <person name="Gundlach H."/>
            <person name="Zhou S."/>
            <person name="Mudge J."/>
            <person name="Bharti A.K."/>
            <person name="Murray J.D."/>
            <person name="Naoumkina M.A."/>
            <person name="Rosen B."/>
            <person name="Silverstein K.A."/>
            <person name="Tang H."/>
            <person name="Rombauts S."/>
            <person name="Zhao P.X."/>
            <person name="Zhou P."/>
            <person name="Barbe V."/>
            <person name="Bardou P."/>
            <person name="Bechner M."/>
            <person name="Bellec A."/>
            <person name="Berger A."/>
            <person name="Berges H."/>
            <person name="Bidwell S."/>
            <person name="Bisseling T."/>
            <person name="Choisne N."/>
            <person name="Couloux A."/>
            <person name="Denny R."/>
            <person name="Deshpande S."/>
            <person name="Dai X."/>
            <person name="Doyle J.J."/>
            <person name="Dudez A.M."/>
            <person name="Farmer A.D."/>
            <person name="Fouteau S."/>
            <person name="Franken C."/>
            <person name="Gibelin C."/>
            <person name="Gish J."/>
            <person name="Goldstein S."/>
            <person name="Gonzalez A.J."/>
            <person name="Green P.J."/>
            <person name="Hallab A."/>
            <person name="Hartog M."/>
            <person name="Hua A."/>
            <person name="Humphray S.J."/>
            <person name="Jeong D.H."/>
            <person name="Jing Y."/>
            <person name="Jocker A."/>
            <person name="Kenton S.M."/>
            <person name="Kim D.J."/>
            <person name="Klee K."/>
            <person name="Lai H."/>
            <person name="Lang C."/>
            <person name="Lin S."/>
            <person name="Macmil S.L."/>
            <person name="Magdelenat G."/>
            <person name="Matthews L."/>
            <person name="McCorrison J."/>
            <person name="Monaghan E.L."/>
            <person name="Mun J.H."/>
            <person name="Najar F.Z."/>
            <person name="Nicholson C."/>
            <person name="Noirot C."/>
            <person name="O'Bleness M."/>
            <person name="Paule C.R."/>
            <person name="Poulain J."/>
            <person name="Prion F."/>
            <person name="Qin B."/>
            <person name="Qu C."/>
            <person name="Retzel E.F."/>
            <person name="Riddle C."/>
            <person name="Sallet E."/>
            <person name="Samain S."/>
            <person name="Samson N."/>
            <person name="Sanders I."/>
            <person name="Saurat O."/>
            <person name="Scarpelli C."/>
            <person name="Schiex T."/>
            <person name="Segurens B."/>
            <person name="Severin A.J."/>
            <person name="Sherrier D.J."/>
            <person name="Shi R."/>
            <person name="Sims S."/>
            <person name="Singer S.R."/>
            <person name="Sinharoy S."/>
            <person name="Sterck L."/>
            <person name="Viollet A."/>
            <person name="Wang B.B."/>
            <person name="Wang K."/>
            <person name="Wang M."/>
            <person name="Wang X."/>
            <person name="Warfsmann J."/>
            <person name="Weissenbach J."/>
            <person name="White D.D."/>
            <person name="White J.D."/>
            <person name="Wiley G.B."/>
            <person name="Wincker P."/>
            <person name="Xing Y."/>
            <person name="Yang L."/>
            <person name="Yao Z."/>
            <person name="Ying F."/>
            <person name="Zhai J."/>
            <person name="Zhou L."/>
            <person name="Zuber A."/>
            <person name="Denarie J."/>
            <person name="Dixon R.A."/>
            <person name="May G.D."/>
            <person name="Schwartz D.C."/>
            <person name="Rogers J."/>
            <person name="Quetier F."/>
            <person name="Town C.D."/>
            <person name="Roe B.A."/>
        </authorList>
    </citation>
    <scope>NUCLEOTIDE SEQUENCE [LARGE SCALE GENOMIC DNA]</scope>
    <source>
        <strain evidence="12">A17</strain>
        <strain evidence="14 15">cv. Jemalong A17</strain>
    </source>
</reference>
<dbReference type="PaxDb" id="3880-AES59415"/>
<protein>
    <recommendedName>
        <fullName evidence="3">RING-type E3 ubiquitin transferase</fullName>
        <ecNumber evidence="3">2.3.2.27</ecNumber>
    </recommendedName>
</protein>
<reference evidence="12 15" key="2">
    <citation type="journal article" date="2014" name="BMC Genomics">
        <title>An improved genome release (version Mt4.0) for the model legume Medicago truncatula.</title>
        <authorList>
            <person name="Tang H."/>
            <person name="Krishnakumar V."/>
            <person name="Bidwell S."/>
            <person name="Rosen B."/>
            <person name="Chan A."/>
            <person name="Zhou S."/>
            <person name="Gentzbittel L."/>
            <person name="Childs K.L."/>
            <person name="Yandell M."/>
            <person name="Gundlach H."/>
            <person name="Mayer K.F."/>
            <person name="Schwartz D.C."/>
            <person name="Town C.D."/>
        </authorList>
    </citation>
    <scope>GENOME REANNOTATION</scope>
    <source>
        <strain evidence="14 15">cv. Jemalong A17</strain>
    </source>
</reference>
<dbReference type="EC" id="2.3.2.27" evidence="3"/>
<dbReference type="AlphaFoldDB" id="G7I2E6"/>
<evidence type="ECO:0000313" key="15">
    <source>
        <dbReference type="Proteomes" id="UP000002051"/>
    </source>
</evidence>
<dbReference type="Proteomes" id="UP000002051">
    <property type="component" value="Unassembled WGS sequence"/>
</dbReference>
<dbReference type="InterPro" id="IPR001841">
    <property type="entry name" value="Znf_RING"/>
</dbReference>
<name>G7I2E6_MEDTR</name>
<feature type="region of interest" description="Disordered" evidence="10">
    <location>
        <begin position="1"/>
        <end position="20"/>
    </location>
</feature>
<dbReference type="InterPro" id="IPR013083">
    <property type="entry name" value="Znf_RING/FYVE/PHD"/>
</dbReference>
<evidence type="ECO:0000259" key="11">
    <source>
        <dbReference type="PROSITE" id="PS50089"/>
    </source>
</evidence>
<comment type="pathway">
    <text evidence="2">Protein modification; protein ubiquitination.</text>
</comment>
<dbReference type="InterPro" id="IPR045191">
    <property type="entry name" value="MBR1/2-like"/>
</dbReference>
<dbReference type="GO" id="GO:0008270">
    <property type="term" value="F:zinc ion binding"/>
    <property type="evidence" value="ECO:0007669"/>
    <property type="project" value="UniProtKB-KW"/>
</dbReference>
<evidence type="ECO:0000256" key="1">
    <source>
        <dbReference type="ARBA" id="ARBA00000900"/>
    </source>
</evidence>
<keyword evidence="15" id="KW-1185">Reference proteome</keyword>
<evidence type="ECO:0000313" key="16">
    <source>
        <dbReference type="Proteomes" id="UP000265566"/>
    </source>
</evidence>
<feature type="compositionally biased region" description="Low complexity" evidence="10">
    <location>
        <begin position="385"/>
        <end position="398"/>
    </location>
</feature>
<evidence type="ECO:0000313" key="14">
    <source>
        <dbReference type="EnsemblPlants" id="AES59415"/>
    </source>
</evidence>
<dbReference type="EnsemblPlants" id="AES59415">
    <property type="protein sequence ID" value="AES59415"/>
    <property type="gene ID" value="MTR_1g019200"/>
</dbReference>
<gene>
    <name evidence="12" type="ordered locus">MTR_1g019200</name>
    <name evidence="13" type="ORF">MtrunA17_Chr1g0153211</name>
</gene>
<evidence type="ECO:0000256" key="4">
    <source>
        <dbReference type="ARBA" id="ARBA00022679"/>
    </source>
</evidence>
<proteinExistence type="predicted"/>